<comment type="similarity">
    <text evidence="1 5">Belongs to the FlgD family.</text>
</comment>
<dbReference type="Gene3D" id="2.30.30.910">
    <property type="match status" value="1"/>
</dbReference>
<keyword evidence="3 5" id="KW-1005">Bacterial flagellum biogenesis</keyword>
<name>A0A6C0TY68_9GAMM</name>
<feature type="domain" description="FlgD Tudor-like" evidence="7">
    <location>
        <begin position="88"/>
        <end position="223"/>
    </location>
</feature>
<dbReference type="InterPro" id="IPR025965">
    <property type="entry name" value="FlgD/Vpr_Ig-like"/>
</dbReference>
<evidence type="ECO:0000256" key="2">
    <source>
        <dbReference type="ARBA" id="ARBA00016013"/>
    </source>
</evidence>
<reference evidence="8 9" key="1">
    <citation type="submission" date="2020-02" db="EMBL/GenBank/DDBJ databases">
        <title>Genome sequencing for Kineobactrum sp. M2.</title>
        <authorList>
            <person name="Park S.-J."/>
        </authorList>
    </citation>
    <scope>NUCLEOTIDE SEQUENCE [LARGE SCALE GENOMIC DNA]</scope>
    <source>
        <strain evidence="8 9">M2</strain>
    </source>
</reference>
<comment type="function">
    <text evidence="4 5">Required for flagellar hook formation. May act as a scaffolding protein.</text>
</comment>
<evidence type="ECO:0000313" key="8">
    <source>
        <dbReference type="EMBL" id="QIB64339.1"/>
    </source>
</evidence>
<dbReference type="RefSeq" id="WP_163493589.1">
    <property type="nucleotide sequence ID" value="NZ_CP048711.1"/>
</dbReference>
<proteinExistence type="inferred from homology"/>
<protein>
    <recommendedName>
        <fullName evidence="2 5">Basal-body rod modification protein FlgD</fullName>
    </recommendedName>
</protein>
<dbReference type="Pfam" id="PF03963">
    <property type="entry name" value="FlgD"/>
    <property type="match status" value="1"/>
</dbReference>
<keyword evidence="8" id="KW-0966">Cell projection</keyword>
<evidence type="ECO:0000256" key="5">
    <source>
        <dbReference type="RuleBase" id="RU362076"/>
    </source>
</evidence>
<dbReference type="Proteomes" id="UP000477680">
    <property type="component" value="Chromosome"/>
</dbReference>
<dbReference type="KEGG" id="kim:G3T16_01885"/>
<dbReference type="InterPro" id="IPR005648">
    <property type="entry name" value="FlgD"/>
</dbReference>
<evidence type="ECO:0000259" key="6">
    <source>
        <dbReference type="Pfam" id="PF13860"/>
    </source>
</evidence>
<dbReference type="GO" id="GO:0044781">
    <property type="term" value="P:bacterial-type flagellum organization"/>
    <property type="evidence" value="ECO:0007669"/>
    <property type="project" value="UniProtKB-UniRule"/>
</dbReference>
<keyword evidence="8" id="KW-0282">Flagellum</keyword>
<dbReference type="InterPro" id="IPR025963">
    <property type="entry name" value="FLgD_Tudor"/>
</dbReference>
<dbReference type="Gene3D" id="2.60.40.4070">
    <property type="match status" value="1"/>
</dbReference>
<dbReference type="Pfam" id="PF13860">
    <property type="entry name" value="FlgD_ig"/>
    <property type="match status" value="1"/>
</dbReference>
<evidence type="ECO:0000256" key="3">
    <source>
        <dbReference type="ARBA" id="ARBA00022795"/>
    </source>
</evidence>
<evidence type="ECO:0000313" key="9">
    <source>
        <dbReference type="Proteomes" id="UP000477680"/>
    </source>
</evidence>
<dbReference type="Pfam" id="PF13861">
    <property type="entry name" value="FLgD_tudor"/>
    <property type="match status" value="1"/>
</dbReference>
<keyword evidence="9" id="KW-1185">Reference proteome</keyword>
<accession>A0A6C0TY68</accession>
<evidence type="ECO:0000259" key="7">
    <source>
        <dbReference type="Pfam" id="PF13861"/>
    </source>
</evidence>
<evidence type="ECO:0000256" key="1">
    <source>
        <dbReference type="ARBA" id="ARBA00010577"/>
    </source>
</evidence>
<feature type="domain" description="FlgD/Vpr Ig-like" evidence="6">
    <location>
        <begin position="112"/>
        <end position="181"/>
    </location>
</feature>
<organism evidence="8 9">
    <name type="scientific">Kineobactrum salinum</name>
    <dbReference type="NCBI Taxonomy" id="2708301"/>
    <lineage>
        <taxon>Bacteria</taxon>
        <taxon>Pseudomonadati</taxon>
        <taxon>Pseudomonadota</taxon>
        <taxon>Gammaproteobacteria</taxon>
        <taxon>Cellvibrionales</taxon>
        <taxon>Halieaceae</taxon>
        <taxon>Kineobactrum</taxon>
    </lineage>
</organism>
<keyword evidence="8" id="KW-0969">Cilium</keyword>
<gene>
    <name evidence="8" type="primary">flgD</name>
    <name evidence="8" type="ORF">G3T16_01885</name>
</gene>
<sequence>MPATSSIDSNVLNSLNTTTGAAGGAAKAAELQESFMTLLVAQLKHQDPMNPMENAEMTSQIAQINTVSGIAELNTTLAGINDQIDAGQTLQAAGLIGKGVLVPGDRVLAGEEGSTTPIGIELARPADAVTVTIYSGGGEVVRRFEPFPMDAGVESLTWDGTMTDGSLAPEGAYRVSVEATAEGDRVASTVLNYALVSGISTGDDGPRLDLGGISGQVALDEIRKIL</sequence>
<evidence type="ECO:0000256" key="4">
    <source>
        <dbReference type="ARBA" id="ARBA00024746"/>
    </source>
</evidence>
<dbReference type="AlphaFoldDB" id="A0A6C0TY68"/>
<dbReference type="EMBL" id="CP048711">
    <property type="protein sequence ID" value="QIB64339.1"/>
    <property type="molecule type" value="Genomic_DNA"/>
</dbReference>